<evidence type="ECO:0000313" key="1">
    <source>
        <dbReference type="EMBL" id="CCI39889.1"/>
    </source>
</evidence>
<name>A0A024FZA2_9STRA</name>
<protein>
    <submittedName>
        <fullName evidence="1">Uncharacterized protein</fullName>
    </submittedName>
</protein>
<dbReference type="InParanoid" id="A0A024FZA2"/>
<comment type="caution">
    <text evidence="1">The sequence shown here is derived from an EMBL/GenBank/DDBJ whole genome shotgun (WGS) entry which is preliminary data.</text>
</comment>
<gene>
    <name evidence="1" type="ORF">BN9_006730</name>
</gene>
<proteinExistence type="predicted"/>
<dbReference type="Proteomes" id="UP000053237">
    <property type="component" value="Unassembled WGS sequence"/>
</dbReference>
<keyword evidence="2" id="KW-1185">Reference proteome</keyword>
<evidence type="ECO:0000313" key="2">
    <source>
        <dbReference type="Proteomes" id="UP000053237"/>
    </source>
</evidence>
<sequence>MEDAFDRYILLDVSNCGFLREGVRLRVDVMEEAILGLEIEKLDVKDSVETGDSGTDALILDENARNAPSSLSQSSIKSVETIGCVVRSREVLDVLLFDRLVDASCIFFCVDEAGDTLGNGFRS</sequence>
<accession>A0A024FZA2</accession>
<dbReference type="EMBL" id="CAIX01000004">
    <property type="protein sequence ID" value="CCI39889.1"/>
    <property type="molecule type" value="Genomic_DNA"/>
</dbReference>
<dbReference type="AlphaFoldDB" id="A0A024FZA2"/>
<organism evidence="1 2">
    <name type="scientific">Albugo candida</name>
    <dbReference type="NCBI Taxonomy" id="65357"/>
    <lineage>
        <taxon>Eukaryota</taxon>
        <taxon>Sar</taxon>
        <taxon>Stramenopiles</taxon>
        <taxon>Oomycota</taxon>
        <taxon>Peronosporomycetes</taxon>
        <taxon>Albuginales</taxon>
        <taxon>Albuginaceae</taxon>
        <taxon>Albugo</taxon>
    </lineage>
</organism>
<reference evidence="1 2" key="1">
    <citation type="submission" date="2012-05" db="EMBL/GenBank/DDBJ databases">
        <title>Recombination and specialization in a pathogen metapopulation.</title>
        <authorList>
            <person name="Gardiner A."/>
            <person name="Kemen E."/>
            <person name="Schultz-Larsen T."/>
            <person name="MacLean D."/>
            <person name="Van Oosterhout C."/>
            <person name="Jones J.D.G."/>
        </authorList>
    </citation>
    <scope>NUCLEOTIDE SEQUENCE [LARGE SCALE GENOMIC DNA]</scope>
    <source>
        <strain evidence="1 2">Ac Nc2</strain>
    </source>
</reference>